<evidence type="ECO:0000256" key="7">
    <source>
        <dbReference type="ARBA" id="ARBA00023136"/>
    </source>
</evidence>
<sequence>MSSALSITSSCCATGCWPGCARPGSKGRVMQLIRLVTGNLVRAIPVAMLAGLLFGLLMPTGWLRSLIVPLTFLMVYPMMVGLKISQLAERGDGRVQLLTQAINFGVIPFVAYGLGLLFFPDRPYAAVGLLLAGLLPTSGMTISWTGMAGGNLPAAIKMTVLGLILGSLAAPLYLSALLGARVPVDPVGVFRQIVIIVLLPLLAGQLTRLLLIRRSGLAAFQKEWAPRFPPFSTLGVLGIAFVAIAMQARTLAQNPADILWLLIPLILLYAVNYVLAAVLGRRLLSRGDAVALTYGTVMRNLSIALALAMNLFGARGAEAALLIALAYVVQVQSAAWSVRLVDRVFGARQA</sequence>
<feature type="transmembrane region" description="Helical" evidence="8">
    <location>
        <begin position="190"/>
        <end position="211"/>
    </location>
</feature>
<evidence type="ECO:0000256" key="5">
    <source>
        <dbReference type="ARBA" id="ARBA00022692"/>
    </source>
</evidence>
<keyword evidence="5 8" id="KW-0812">Transmembrane</keyword>
<evidence type="ECO:0000256" key="3">
    <source>
        <dbReference type="ARBA" id="ARBA00022448"/>
    </source>
</evidence>
<protein>
    <submittedName>
        <fullName evidence="9">Arsenite transporter</fullName>
    </submittedName>
</protein>
<dbReference type="InterPro" id="IPR002657">
    <property type="entry name" value="BilAc:Na_symport/Acr3"/>
</dbReference>
<evidence type="ECO:0000256" key="4">
    <source>
        <dbReference type="ARBA" id="ARBA00022475"/>
    </source>
</evidence>
<evidence type="ECO:0000256" key="6">
    <source>
        <dbReference type="ARBA" id="ARBA00022989"/>
    </source>
</evidence>
<feature type="transmembrane region" description="Helical" evidence="8">
    <location>
        <begin position="125"/>
        <end position="146"/>
    </location>
</feature>
<feature type="transmembrane region" description="Helical" evidence="8">
    <location>
        <begin position="158"/>
        <end position="178"/>
    </location>
</feature>
<evidence type="ECO:0000256" key="8">
    <source>
        <dbReference type="SAM" id="Phobius"/>
    </source>
</evidence>
<feature type="transmembrane region" description="Helical" evidence="8">
    <location>
        <begin position="66"/>
        <end position="85"/>
    </location>
</feature>
<proteinExistence type="inferred from homology"/>
<keyword evidence="6 8" id="KW-1133">Transmembrane helix</keyword>
<name>A0A2K9MI75_9RHOB</name>
<dbReference type="InterPro" id="IPR038770">
    <property type="entry name" value="Na+/solute_symporter_sf"/>
</dbReference>
<evidence type="ECO:0000256" key="1">
    <source>
        <dbReference type="ARBA" id="ARBA00004651"/>
    </source>
</evidence>
<keyword evidence="3" id="KW-0813">Transport</keyword>
<dbReference type="AlphaFoldDB" id="A0A2K9MI75"/>
<dbReference type="GO" id="GO:0015104">
    <property type="term" value="F:antimonite transmembrane transporter activity"/>
    <property type="evidence" value="ECO:0007669"/>
    <property type="project" value="TreeGrafter"/>
</dbReference>
<dbReference type="PANTHER" id="PTHR43057:SF1">
    <property type="entry name" value="ARSENICAL-RESISTANCE PROTEIN 3"/>
    <property type="match status" value="1"/>
</dbReference>
<organism evidence="9 10">
    <name type="scientific">Paracoccus jeotgali</name>
    <dbReference type="NCBI Taxonomy" id="2065379"/>
    <lineage>
        <taxon>Bacteria</taxon>
        <taxon>Pseudomonadati</taxon>
        <taxon>Pseudomonadota</taxon>
        <taxon>Alphaproteobacteria</taxon>
        <taxon>Rhodobacterales</taxon>
        <taxon>Paracoccaceae</taxon>
        <taxon>Paracoccus</taxon>
    </lineage>
</organism>
<dbReference type="GO" id="GO:0015297">
    <property type="term" value="F:antiporter activity"/>
    <property type="evidence" value="ECO:0007669"/>
    <property type="project" value="InterPro"/>
</dbReference>
<accession>A0A2K9MI75</accession>
<evidence type="ECO:0000256" key="2">
    <source>
        <dbReference type="ARBA" id="ARBA00010110"/>
    </source>
</evidence>
<dbReference type="Gene3D" id="1.20.1530.20">
    <property type="match status" value="1"/>
</dbReference>
<keyword evidence="7 8" id="KW-0472">Membrane</keyword>
<comment type="similarity">
    <text evidence="2">Belongs to the arsenical resistance-3 (ACR3) (TC 2.A.59) family.</text>
</comment>
<comment type="subcellular location">
    <subcellularLocation>
        <location evidence="1">Cell membrane</location>
        <topology evidence="1">Multi-pass membrane protein</topology>
    </subcellularLocation>
</comment>
<dbReference type="EMBL" id="CP025583">
    <property type="protein sequence ID" value="AUM75314.1"/>
    <property type="molecule type" value="Genomic_DNA"/>
</dbReference>
<feature type="transmembrane region" description="Helical" evidence="8">
    <location>
        <begin position="32"/>
        <end position="54"/>
    </location>
</feature>
<dbReference type="PANTHER" id="PTHR43057">
    <property type="entry name" value="ARSENITE EFFLUX TRANSPORTER"/>
    <property type="match status" value="1"/>
</dbReference>
<keyword evidence="10" id="KW-1185">Reference proteome</keyword>
<feature type="transmembrane region" description="Helical" evidence="8">
    <location>
        <begin position="231"/>
        <end position="252"/>
    </location>
</feature>
<dbReference type="GO" id="GO:0015105">
    <property type="term" value="F:arsenite transmembrane transporter activity"/>
    <property type="evidence" value="ECO:0007669"/>
    <property type="project" value="TreeGrafter"/>
</dbReference>
<dbReference type="KEGG" id="paru:CYR75_14340"/>
<feature type="transmembrane region" description="Helical" evidence="8">
    <location>
        <begin position="258"/>
        <end position="279"/>
    </location>
</feature>
<gene>
    <name evidence="9" type="ORF">CYR75_14340</name>
</gene>
<evidence type="ECO:0000313" key="9">
    <source>
        <dbReference type="EMBL" id="AUM75314.1"/>
    </source>
</evidence>
<feature type="transmembrane region" description="Helical" evidence="8">
    <location>
        <begin position="291"/>
        <end position="313"/>
    </location>
</feature>
<evidence type="ECO:0000313" key="10">
    <source>
        <dbReference type="Proteomes" id="UP000234882"/>
    </source>
</evidence>
<dbReference type="InterPro" id="IPR004706">
    <property type="entry name" value="Arsenical-R_Acr3"/>
</dbReference>
<keyword evidence="4" id="KW-1003">Cell membrane</keyword>
<reference evidence="10" key="1">
    <citation type="submission" date="2017-12" db="EMBL/GenBank/DDBJ databases">
        <title>Genomic analysis of Paracoccus sp. CBA4604.</title>
        <authorList>
            <person name="Roh S.W."/>
            <person name="Kim J.Y."/>
            <person name="Kim J.S."/>
        </authorList>
    </citation>
    <scope>NUCLEOTIDE SEQUENCE [LARGE SCALE GENOMIC DNA]</scope>
    <source>
        <strain evidence="10">CBA4604</strain>
    </source>
</reference>
<dbReference type="Pfam" id="PF01758">
    <property type="entry name" value="SBF"/>
    <property type="match status" value="1"/>
</dbReference>
<feature type="transmembrane region" description="Helical" evidence="8">
    <location>
        <begin position="319"/>
        <end position="338"/>
    </location>
</feature>
<dbReference type="OrthoDB" id="5290400at2"/>
<feature type="transmembrane region" description="Helical" evidence="8">
    <location>
        <begin position="97"/>
        <end position="119"/>
    </location>
</feature>
<dbReference type="Proteomes" id="UP000234882">
    <property type="component" value="Chromosome"/>
</dbReference>
<dbReference type="GO" id="GO:0005886">
    <property type="term" value="C:plasma membrane"/>
    <property type="evidence" value="ECO:0007669"/>
    <property type="project" value="UniProtKB-SubCell"/>
</dbReference>